<dbReference type="EMBL" id="JADJMS010000004">
    <property type="protein sequence ID" value="MBK7413883.1"/>
    <property type="molecule type" value="Genomic_DNA"/>
</dbReference>
<feature type="region of interest" description="Disordered" evidence="1">
    <location>
        <begin position="52"/>
        <end position="106"/>
    </location>
</feature>
<evidence type="ECO:0000256" key="2">
    <source>
        <dbReference type="SAM" id="SignalP"/>
    </source>
</evidence>
<evidence type="ECO:0000313" key="5">
    <source>
        <dbReference type="Proteomes" id="UP000739411"/>
    </source>
</evidence>
<proteinExistence type="predicted"/>
<comment type="caution">
    <text evidence="4">The sequence shown here is derived from an EMBL/GenBank/DDBJ whole genome shotgun (WGS) entry which is preliminary data.</text>
</comment>
<feature type="compositionally biased region" description="Polar residues" evidence="1">
    <location>
        <begin position="97"/>
        <end position="106"/>
    </location>
</feature>
<sequence length="201" mass="22371">MRHWLALPLVLLAFSATADVYKCRQPNGSTEISNSPCTGGSSTVKTVADDVVSEENRRQAERNIEQMRIDAEKLEATRRADQAIERKQQEEQRQQQASGPSPSTIQDCLRTLDRMALDAARRAELEATCRSKGSVEPVYVPVPYYAGPTYVRPHRPLPPQTKPPQTKPEPLPEPSYPLRPLNPPGKTNSAYTPPPGNFQAR</sequence>
<reference evidence="4 5" key="1">
    <citation type="submission" date="2020-10" db="EMBL/GenBank/DDBJ databases">
        <title>Connecting structure to function with the recovery of over 1000 high-quality activated sludge metagenome-assembled genomes encoding full-length rRNA genes using long-read sequencing.</title>
        <authorList>
            <person name="Singleton C.M."/>
            <person name="Petriglieri F."/>
            <person name="Kristensen J.M."/>
            <person name="Kirkegaard R.H."/>
            <person name="Michaelsen T.Y."/>
            <person name="Andersen M.H."/>
            <person name="Karst S.M."/>
            <person name="Dueholm M.S."/>
            <person name="Nielsen P.H."/>
            <person name="Albertsen M."/>
        </authorList>
    </citation>
    <scope>NUCLEOTIDE SEQUENCE [LARGE SCALE GENOMIC DNA]</scope>
    <source>
        <strain evidence="4">EsbW_18-Q3-R4-48_BATAC.463</strain>
    </source>
</reference>
<protein>
    <submittedName>
        <fullName evidence="4">DUF4124 domain-containing protein</fullName>
    </submittedName>
</protein>
<name>A0A935MPN7_9RHOO</name>
<keyword evidence="2" id="KW-0732">Signal</keyword>
<feature type="domain" description="DUF4124" evidence="3">
    <location>
        <begin position="9"/>
        <end position="47"/>
    </location>
</feature>
<evidence type="ECO:0000313" key="4">
    <source>
        <dbReference type="EMBL" id="MBK7413883.1"/>
    </source>
</evidence>
<feature type="compositionally biased region" description="Basic and acidic residues" evidence="1">
    <location>
        <begin position="54"/>
        <end position="93"/>
    </location>
</feature>
<dbReference type="InterPro" id="IPR025392">
    <property type="entry name" value="DUF4124"/>
</dbReference>
<evidence type="ECO:0000259" key="3">
    <source>
        <dbReference type="Pfam" id="PF13511"/>
    </source>
</evidence>
<dbReference type="Proteomes" id="UP000739411">
    <property type="component" value="Unassembled WGS sequence"/>
</dbReference>
<accession>A0A935MPN7</accession>
<feature type="region of interest" description="Disordered" evidence="1">
    <location>
        <begin position="144"/>
        <end position="201"/>
    </location>
</feature>
<dbReference type="Pfam" id="PF13511">
    <property type="entry name" value="DUF4124"/>
    <property type="match status" value="1"/>
</dbReference>
<feature type="compositionally biased region" description="Pro residues" evidence="1">
    <location>
        <begin position="156"/>
        <end position="183"/>
    </location>
</feature>
<feature type="chain" id="PRO_5036921201" evidence="2">
    <location>
        <begin position="19"/>
        <end position="201"/>
    </location>
</feature>
<feature type="compositionally biased region" description="Pro residues" evidence="1">
    <location>
        <begin position="192"/>
        <end position="201"/>
    </location>
</feature>
<dbReference type="AlphaFoldDB" id="A0A935MPN7"/>
<gene>
    <name evidence="4" type="ORF">IPJ38_00885</name>
</gene>
<organism evidence="4 5">
    <name type="scientific">Candidatus Dechloromonas phosphorivorans</name>
    <dbReference type="NCBI Taxonomy" id="2899244"/>
    <lineage>
        <taxon>Bacteria</taxon>
        <taxon>Pseudomonadati</taxon>
        <taxon>Pseudomonadota</taxon>
        <taxon>Betaproteobacteria</taxon>
        <taxon>Rhodocyclales</taxon>
        <taxon>Azonexaceae</taxon>
        <taxon>Dechloromonas</taxon>
    </lineage>
</organism>
<evidence type="ECO:0000256" key="1">
    <source>
        <dbReference type="SAM" id="MobiDB-lite"/>
    </source>
</evidence>
<feature type="signal peptide" evidence="2">
    <location>
        <begin position="1"/>
        <end position="18"/>
    </location>
</feature>